<accession>A0AAD7SKY4</accession>
<evidence type="ECO:0000313" key="3">
    <source>
        <dbReference type="EMBL" id="KAJ8404552.1"/>
    </source>
</evidence>
<protein>
    <submittedName>
        <fullName evidence="3">Uncharacterized protein</fullName>
    </submittedName>
</protein>
<keyword evidence="4" id="KW-1185">Reference proteome</keyword>
<evidence type="ECO:0000256" key="2">
    <source>
        <dbReference type="SAM" id="MobiDB-lite"/>
    </source>
</evidence>
<name>A0AAD7SKY4_9TELE</name>
<feature type="coiled-coil region" evidence="1">
    <location>
        <begin position="66"/>
        <end position="114"/>
    </location>
</feature>
<evidence type="ECO:0000256" key="1">
    <source>
        <dbReference type="SAM" id="Coils"/>
    </source>
</evidence>
<dbReference type="Proteomes" id="UP001221898">
    <property type="component" value="Unassembled WGS sequence"/>
</dbReference>
<reference evidence="3" key="1">
    <citation type="journal article" date="2023" name="Science">
        <title>Genome structures resolve the early diversification of teleost fishes.</title>
        <authorList>
            <person name="Parey E."/>
            <person name="Louis A."/>
            <person name="Montfort J."/>
            <person name="Bouchez O."/>
            <person name="Roques C."/>
            <person name="Iampietro C."/>
            <person name="Lluch J."/>
            <person name="Castinel A."/>
            <person name="Donnadieu C."/>
            <person name="Desvignes T."/>
            <person name="Floi Bucao C."/>
            <person name="Jouanno E."/>
            <person name="Wen M."/>
            <person name="Mejri S."/>
            <person name="Dirks R."/>
            <person name="Jansen H."/>
            <person name="Henkel C."/>
            <person name="Chen W.J."/>
            <person name="Zahm M."/>
            <person name="Cabau C."/>
            <person name="Klopp C."/>
            <person name="Thompson A.W."/>
            <person name="Robinson-Rechavi M."/>
            <person name="Braasch I."/>
            <person name="Lecointre G."/>
            <person name="Bobe J."/>
            <person name="Postlethwait J.H."/>
            <person name="Berthelot C."/>
            <person name="Roest Crollius H."/>
            <person name="Guiguen Y."/>
        </authorList>
    </citation>
    <scope>NUCLEOTIDE SEQUENCE</scope>
    <source>
        <strain evidence="3">NC1722</strain>
    </source>
</reference>
<feature type="non-terminal residue" evidence="3">
    <location>
        <position position="182"/>
    </location>
</feature>
<sequence>MAKLSKNLSEVSGKLAGYQRRPFKASTSSADQQMQPLSNHGGVLSSACNNEEELGIVNEVLTQETIAEAVEERNLYLRKLQAEEKKTKSLEENVQALKEDLKALEKETFNFQIEVNSCNGKLHNMTELCQRKDKALLQTAAQIDYERREKVLKVKDVLRSYKQKAKTMEEQHQKAELSYKAE</sequence>
<dbReference type="AlphaFoldDB" id="A0AAD7SKY4"/>
<keyword evidence="1" id="KW-0175">Coiled coil</keyword>
<dbReference type="EMBL" id="JAINUG010000053">
    <property type="protein sequence ID" value="KAJ8404552.1"/>
    <property type="molecule type" value="Genomic_DNA"/>
</dbReference>
<feature type="compositionally biased region" description="Polar residues" evidence="2">
    <location>
        <begin position="25"/>
        <end position="38"/>
    </location>
</feature>
<evidence type="ECO:0000313" key="4">
    <source>
        <dbReference type="Proteomes" id="UP001221898"/>
    </source>
</evidence>
<comment type="caution">
    <text evidence="3">The sequence shown here is derived from an EMBL/GenBank/DDBJ whole genome shotgun (WGS) entry which is preliminary data.</text>
</comment>
<feature type="region of interest" description="Disordered" evidence="2">
    <location>
        <begin position="22"/>
        <end position="41"/>
    </location>
</feature>
<organism evidence="3 4">
    <name type="scientific">Aldrovandia affinis</name>
    <dbReference type="NCBI Taxonomy" id="143900"/>
    <lineage>
        <taxon>Eukaryota</taxon>
        <taxon>Metazoa</taxon>
        <taxon>Chordata</taxon>
        <taxon>Craniata</taxon>
        <taxon>Vertebrata</taxon>
        <taxon>Euteleostomi</taxon>
        <taxon>Actinopterygii</taxon>
        <taxon>Neopterygii</taxon>
        <taxon>Teleostei</taxon>
        <taxon>Notacanthiformes</taxon>
        <taxon>Halosauridae</taxon>
        <taxon>Aldrovandia</taxon>
    </lineage>
</organism>
<gene>
    <name evidence="3" type="ORF">AAFF_G00338190</name>
</gene>
<proteinExistence type="predicted"/>
<feature type="coiled-coil region" evidence="1">
    <location>
        <begin position="151"/>
        <end position="178"/>
    </location>
</feature>